<dbReference type="EMBL" id="PNYA01000017">
    <property type="protein sequence ID" value="PMS17834.1"/>
    <property type="molecule type" value="Genomic_DNA"/>
</dbReference>
<dbReference type="OrthoDB" id="9131615at2"/>
<keyword evidence="2" id="KW-0472">Membrane</keyword>
<proteinExistence type="predicted"/>
<keyword evidence="2" id="KW-1133">Transmembrane helix</keyword>
<feature type="transmembrane region" description="Helical" evidence="2">
    <location>
        <begin position="12"/>
        <end position="32"/>
    </location>
</feature>
<keyword evidence="2" id="KW-0812">Transmembrane</keyword>
<keyword evidence="4" id="KW-1185">Reference proteome</keyword>
<dbReference type="RefSeq" id="WP_146014043.1">
    <property type="nucleotide sequence ID" value="NZ_PNYA01000017.1"/>
</dbReference>
<evidence type="ECO:0000256" key="1">
    <source>
        <dbReference type="SAM" id="MobiDB-lite"/>
    </source>
</evidence>
<gene>
    <name evidence="3" type="ORF">C0Z18_18480</name>
</gene>
<comment type="caution">
    <text evidence="3">The sequence shown here is derived from an EMBL/GenBank/DDBJ whole genome shotgun (WGS) entry which is preliminary data.</text>
</comment>
<name>A0A2N7VL04_9BURK</name>
<sequence>MAIGGEPFSDKLIGWIGSVVVAVIVWLIQRVLTPGAKIRFWIPHDFVFLVPPPQPPQLPQQQALPREAQPQPPAAIPRDQPAPAAIAQAPAIVGQGITIRTSTLTVQNLGRKVAENVEIIHQQKPDHFQLFPQRNYSETTAPDGTHVVMIETLARREVIQMQVLSYARAPSLVTVRSKDGPGRNVPFQIYPQLPRSVLYAIQVIMLIGAMMTLYWFVRAALFLSRANGML</sequence>
<feature type="compositionally biased region" description="Low complexity" evidence="1">
    <location>
        <begin position="59"/>
        <end position="69"/>
    </location>
</feature>
<accession>A0A2N7VL04</accession>
<organism evidence="3 4">
    <name type="scientific">Trinickia dabaoshanensis</name>
    <dbReference type="NCBI Taxonomy" id="564714"/>
    <lineage>
        <taxon>Bacteria</taxon>
        <taxon>Pseudomonadati</taxon>
        <taxon>Pseudomonadota</taxon>
        <taxon>Betaproteobacteria</taxon>
        <taxon>Burkholderiales</taxon>
        <taxon>Burkholderiaceae</taxon>
        <taxon>Trinickia</taxon>
    </lineage>
</organism>
<evidence type="ECO:0000313" key="3">
    <source>
        <dbReference type="EMBL" id="PMS17834.1"/>
    </source>
</evidence>
<protein>
    <submittedName>
        <fullName evidence="3">Uncharacterized protein</fullName>
    </submittedName>
</protein>
<reference evidence="3 4" key="1">
    <citation type="submission" date="2018-01" db="EMBL/GenBank/DDBJ databases">
        <title>Whole genome analyses suggest that Burkholderia sensu lato contains two further novel genera in the rhizoxinica-symbiotica group Mycetohabitans gen. nov., and Trinickia gen. nov.: implications for the evolution of diazotrophy and nodulation in the Burkholderiaceae.</title>
        <authorList>
            <person name="Estrada-de los Santos P."/>
            <person name="Palmer M."/>
            <person name="Chavez-Ramirez B."/>
            <person name="Beukes C."/>
            <person name="Steenkamp E.T."/>
            <person name="Hirsch A.M."/>
            <person name="Manyaka P."/>
            <person name="Maluk M."/>
            <person name="Lafos M."/>
            <person name="Crook M."/>
            <person name="Gross E."/>
            <person name="Simon M.F."/>
            <person name="Bueno dos Reis Junior F."/>
            <person name="Poole P.S."/>
            <person name="Venter S.N."/>
            <person name="James E.K."/>
        </authorList>
    </citation>
    <scope>NUCLEOTIDE SEQUENCE [LARGE SCALE GENOMIC DNA]</scope>
    <source>
        <strain evidence="3 4">GIMN1.004</strain>
    </source>
</reference>
<feature type="transmembrane region" description="Helical" evidence="2">
    <location>
        <begin position="197"/>
        <end position="217"/>
    </location>
</feature>
<feature type="region of interest" description="Disordered" evidence="1">
    <location>
        <begin position="57"/>
        <end position="81"/>
    </location>
</feature>
<evidence type="ECO:0000256" key="2">
    <source>
        <dbReference type="SAM" id="Phobius"/>
    </source>
</evidence>
<dbReference type="Proteomes" id="UP000235616">
    <property type="component" value="Unassembled WGS sequence"/>
</dbReference>
<evidence type="ECO:0000313" key="4">
    <source>
        <dbReference type="Proteomes" id="UP000235616"/>
    </source>
</evidence>
<dbReference type="AlphaFoldDB" id="A0A2N7VL04"/>